<evidence type="ECO:0000313" key="2">
    <source>
        <dbReference type="Proteomes" id="UP001221686"/>
    </source>
</evidence>
<comment type="caution">
    <text evidence="1">The sequence shown here is derived from an EMBL/GenBank/DDBJ whole genome shotgun (WGS) entry which is preliminary data.</text>
</comment>
<gene>
    <name evidence="1" type="ORF">POL25_27450</name>
</gene>
<dbReference type="Proteomes" id="UP001221686">
    <property type="component" value="Unassembled WGS sequence"/>
</dbReference>
<keyword evidence="2" id="KW-1185">Reference proteome</keyword>
<reference evidence="1 2" key="1">
    <citation type="submission" date="2022-11" db="EMBL/GenBank/DDBJ databases">
        <title>Minimal conservation of predation-associated metabolite biosynthetic gene clusters underscores biosynthetic potential of Myxococcota including descriptions for ten novel species: Archangium lansinium sp. nov., Myxococcus landrumus sp. nov., Nannocystis bai.</title>
        <authorList>
            <person name="Ahearne A."/>
            <person name="Stevens C."/>
            <person name="Dowd S."/>
        </authorList>
    </citation>
    <scope>NUCLEOTIDE SEQUENCE [LARGE SCALE GENOMIC DNA]</scope>
    <source>
        <strain evidence="1 2">BB15-2</strain>
    </source>
</reference>
<dbReference type="RefSeq" id="WP_272089180.1">
    <property type="nucleotide sequence ID" value="NZ_JAQNDL010000003.1"/>
</dbReference>
<proteinExistence type="predicted"/>
<accession>A0ABT5E474</accession>
<protein>
    <submittedName>
        <fullName evidence="1">Uncharacterized protein</fullName>
    </submittedName>
</protein>
<sequence length="222" mass="23468">MTPIVIGGLLLFLLFGGQKKAGNTVKPDPGFAPRPELETLACADVLATRPEVHAGLARGLIPWRDWLVAVAFNRVYGVWPDPGNAAHDARAKLLGTCVDAGLDDAPPPPNSDPELPEISPAPTPGSFYAIKGGDVLFAISSAAYGTKSGTPANYQAAKKINDDPYNARFKRPIAEVAPNEKGLWSARITFKPVFGSFLQQYADAADGSQGDGGNFAILKIPE</sequence>
<evidence type="ECO:0000313" key="1">
    <source>
        <dbReference type="EMBL" id="MDC0720671.1"/>
    </source>
</evidence>
<name>A0ABT5E474_9BACT</name>
<dbReference type="EMBL" id="JAQNDL010000003">
    <property type="protein sequence ID" value="MDC0720671.1"/>
    <property type="molecule type" value="Genomic_DNA"/>
</dbReference>
<organism evidence="1 2">
    <name type="scientific">Nannocystis bainbridge</name>
    <dbReference type="NCBI Taxonomy" id="2995303"/>
    <lineage>
        <taxon>Bacteria</taxon>
        <taxon>Pseudomonadati</taxon>
        <taxon>Myxococcota</taxon>
        <taxon>Polyangia</taxon>
        <taxon>Nannocystales</taxon>
        <taxon>Nannocystaceae</taxon>
        <taxon>Nannocystis</taxon>
    </lineage>
</organism>